<dbReference type="Proteomes" id="UP000196531">
    <property type="component" value="Unassembled WGS sequence"/>
</dbReference>
<reference evidence="2" key="1">
    <citation type="journal article" date="2017" name="Proc. Natl. Acad. Sci. U.S.A.">
        <title>Simulation of Deepwater Horizon oil plume reveals substrate specialization within a complex community of hydrocarbon-degraders.</title>
        <authorList>
            <person name="Hu P."/>
            <person name="Dubinsky E.A."/>
            <person name="Probst A.J."/>
            <person name="Wang J."/>
            <person name="Sieber C.M.K."/>
            <person name="Tom L.M."/>
            <person name="Gardinali P."/>
            <person name="Banfield J.F."/>
            <person name="Atlas R.M."/>
            <person name="Andersen G.L."/>
        </authorList>
    </citation>
    <scope>NUCLEOTIDE SEQUENCE [LARGE SCALE GENOMIC DNA]</scope>
</reference>
<evidence type="ECO:0000313" key="2">
    <source>
        <dbReference type="Proteomes" id="UP000196531"/>
    </source>
</evidence>
<organism evidence="1 2">
    <name type="scientific">Halobacteriovorax marinus</name>
    <dbReference type="NCBI Taxonomy" id="97084"/>
    <lineage>
        <taxon>Bacteria</taxon>
        <taxon>Pseudomonadati</taxon>
        <taxon>Bdellovibrionota</taxon>
        <taxon>Bacteriovoracia</taxon>
        <taxon>Bacteriovoracales</taxon>
        <taxon>Halobacteriovoraceae</taxon>
        <taxon>Halobacteriovorax</taxon>
    </lineage>
</organism>
<evidence type="ECO:0000313" key="1">
    <source>
        <dbReference type="EMBL" id="OUR95697.1"/>
    </source>
</evidence>
<accession>A0A1Y5F4W0</accession>
<dbReference type="EMBL" id="MAAO01000007">
    <property type="protein sequence ID" value="OUR95697.1"/>
    <property type="molecule type" value="Genomic_DNA"/>
</dbReference>
<comment type="caution">
    <text evidence="1">The sequence shown here is derived from an EMBL/GenBank/DDBJ whole genome shotgun (WGS) entry which is preliminary data.</text>
</comment>
<sequence>MTKKKSKKNKKMTNVITVDFKPKSEKPLKSLDDSSAFHILTVYHPNILKDIDIIKAHIECLKEKNKNKSSSIYWGKIVNETKKSTINITEKLVDEWKEKLQMKNGVNKLSKLVITDFTNVYICPIKNIIFNNNVTADRKEYKNMPKYYSDLRKEEGRGVEVFFEITDIFQMSRDSLLTGLKYQVGSEKERTYSPYEGNTSYPLLIEDEFFSLDDGHNFDENYIANEKKAHFYDLLESKEKNYEQTRNSIVMNLIDQEMWSKFPPLSQKYIIEAEEVYQKIFLEHSQHLDTNIKNSKLALRYYQIIESLLNYKESNVTNLYDSYCSDSERRRNTDNIPAFFKEIAGGYSPSSSKTITLIRNELSESIFKHQRDKKIYNFIDELKKFRNFDAHPTSGGNIERDYTLEKIKSFRDRFWGLSTLERVNDQNSGLGCFHILMKFYMHMRQEKSISKAA</sequence>
<proteinExistence type="predicted"/>
<name>A0A1Y5F4W0_9BACT</name>
<gene>
    <name evidence="1" type="ORF">A9Q84_14445</name>
</gene>
<protein>
    <submittedName>
        <fullName evidence="1">Uncharacterized protein</fullName>
    </submittedName>
</protein>
<dbReference type="AlphaFoldDB" id="A0A1Y5F4W0"/>